<evidence type="ECO:0000256" key="5">
    <source>
        <dbReference type="ARBA" id="ARBA00022989"/>
    </source>
</evidence>
<keyword evidence="3" id="KW-1003">Cell membrane</keyword>
<comment type="similarity">
    <text evidence="2">Belongs to the UPF0702 family.</text>
</comment>
<dbReference type="Proteomes" id="UP001260980">
    <property type="component" value="Unassembled WGS sequence"/>
</dbReference>
<evidence type="ECO:0000256" key="4">
    <source>
        <dbReference type="ARBA" id="ARBA00022692"/>
    </source>
</evidence>
<feature type="transmembrane region" description="Helical" evidence="7">
    <location>
        <begin position="38"/>
        <end position="54"/>
    </location>
</feature>
<feature type="domain" description="YetF-like N-terminal transmembrane" evidence="9">
    <location>
        <begin position="5"/>
        <end position="78"/>
    </location>
</feature>
<evidence type="ECO:0000259" key="9">
    <source>
        <dbReference type="Pfam" id="PF20730"/>
    </source>
</evidence>
<evidence type="ECO:0000313" key="11">
    <source>
        <dbReference type="Proteomes" id="UP001260980"/>
    </source>
</evidence>
<evidence type="ECO:0000256" key="1">
    <source>
        <dbReference type="ARBA" id="ARBA00004651"/>
    </source>
</evidence>
<evidence type="ECO:0000313" key="10">
    <source>
        <dbReference type="EMBL" id="MDU0204687.1"/>
    </source>
</evidence>
<dbReference type="EMBL" id="JAWCUD010000011">
    <property type="protein sequence ID" value="MDU0204687.1"/>
    <property type="molecule type" value="Genomic_DNA"/>
</dbReference>
<dbReference type="InterPro" id="IPR048454">
    <property type="entry name" value="YetF_N"/>
</dbReference>
<dbReference type="RefSeq" id="WP_315954668.1">
    <property type="nucleotide sequence ID" value="NZ_JAWCUD010000011.1"/>
</dbReference>
<dbReference type="Gene3D" id="3.30.240.20">
    <property type="entry name" value="bsu07140 like domains"/>
    <property type="match status" value="2"/>
</dbReference>
<comment type="subcellular location">
    <subcellularLocation>
        <location evidence="1">Cell membrane</location>
        <topology evidence="1">Multi-pass membrane protein</topology>
    </subcellularLocation>
</comment>
<evidence type="ECO:0000256" key="3">
    <source>
        <dbReference type="ARBA" id="ARBA00022475"/>
    </source>
</evidence>
<dbReference type="PANTHER" id="PTHR34582:SF7">
    <property type="entry name" value="UPF0702 TRANSMEMBRANE PROTEIN YDFS"/>
    <property type="match status" value="1"/>
</dbReference>
<evidence type="ECO:0000259" key="8">
    <source>
        <dbReference type="Pfam" id="PF04239"/>
    </source>
</evidence>
<keyword evidence="4 7" id="KW-0812">Transmembrane</keyword>
<protein>
    <submittedName>
        <fullName evidence="10">DUF421 domain-containing protein</fullName>
    </submittedName>
</protein>
<comment type="caution">
    <text evidence="10">The sequence shown here is derived from an EMBL/GenBank/DDBJ whole genome shotgun (WGS) entry which is preliminary data.</text>
</comment>
<keyword evidence="5 7" id="KW-1133">Transmembrane helix</keyword>
<dbReference type="Pfam" id="PF20730">
    <property type="entry name" value="YetF_N"/>
    <property type="match status" value="1"/>
</dbReference>
<name>A0ABU3RLI3_9BACL</name>
<evidence type="ECO:0000256" key="2">
    <source>
        <dbReference type="ARBA" id="ARBA00006448"/>
    </source>
</evidence>
<dbReference type="InterPro" id="IPR007353">
    <property type="entry name" value="DUF421"/>
</dbReference>
<evidence type="ECO:0000256" key="6">
    <source>
        <dbReference type="ARBA" id="ARBA00023136"/>
    </source>
</evidence>
<organism evidence="10 11">
    <name type="scientific">Paenibacillus violae</name>
    <dbReference type="NCBI Taxonomy" id="3077234"/>
    <lineage>
        <taxon>Bacteria</taxon>
        <taxon>Bacillati</taxon>
        <taxon>Bacillota</taxon>
        <taxon>Bacilli</taxon>
        <taxon>Bacillales</taxon>
        <taxon>Paenibacillaceae</taxon>
        <taxon>Paenibacillus</taxon>
    </lineage>
</organism>
<feature type="domain" description="YetF C-terminal" evidence="8">
    <location>
        <begin position="82"/>
        <end position="215"/>
    </location>
</feature>
<accession>A0ABU3RLI3</accession>
<proteinExistence type="inferred from homology"/>
<keyword evidence="6 7" id="KW-0472">Membrane</keyword>
<keyword evidence="11" id="KW-1185">Reference proteome</keyword>
<dbReference type="Pfam" id="PF04239">
    <property type="entry name" value="DUF421"/>
    <property type="match status" value="1"/>
</dbReference>
<reference evidence="10 11" key="1">
    <citation type="submission" date="2023-10" db="EMBL/GenBank/DDBJ databases">
        <title>Paenibacillus strain PFR10 Genome sequencing and assembly.</title>
        <authorList>
            <person name="Kim I."/>
        </authorList>
    </citation>
    <scope>NUCLEOTIDE SEQUENCE [LARGE SCALE GENOMIC DNA]</scope>
    <source>
        <strain evidence="10 11">PFR10</strain>
    </source>
</reference>
<dbReference type="PANTHER" id="PTHR34582">
    <property type="entry name" value="UPF0702 TRANSMEMBRANE PROTEIN YCAP"/>
    <property type="match status" value="1"/>
</dbReference>
<sequence length="239" mass="27599">MEEFIQVLIRTFAAFIIIMIVARILGKQTISQMTYHDFVAAITLGAITGNLAFNTKLNHWNLLASLLLFSGIAFIVTFISLKSRKSRKWLSGRPTIVIENGKILEDNLKKLHLTLDTLNQELREKDIFDIQEVEFAVLELNGRLSVLKKPEFRQVLMKDIPRFNGQKETKTTFPVELIMDGIMVHENLEQNQISESWINNELKKRKLTLTEVCYAVKGTNGKLYFDLYIDKIKNPINRE</sequence>
<feature type="transmembrane region" description="Helical" evidence="7">
    <location>
        <begin position="60"/>
        <end position="81"/>
    </location>
</feature>
<gene>
    <name evidence="10" type="ORF">RQP52_26730</name>
</gene>
<feature type="transmembrane region" description="Helical" evidence="7">
    <location>
        <begin position="6"/>
        <end position="26"/>
    </location>
</feature>
<dbReference type="InterPro" id="IPR023090">
    <property type="entry name" value="UPF0702_alpha/beta_dom_sf"/>
</dbReference>
<evidence type="ECO:0000256" key="7">
    <source>
        <dbReference type="SAM" id="Phobius"/>
    </source>
</evidence>